<dbReference type="Proteomes" id="UP000298390">
    <property type="component" value="Unassembled WGS sequence"/>
</dbReference>
<evidence type="ECO:0000313" key="3">
    <source>
        <dbReference type="Proteomes" id="UP000298390"/>
    </source>
</evidence>
<name>A0A4Y9XQU0_9APHY</name>
<gene>
    <name evidence="2" type="ORF">EVJ58_g10010</name>
</gene>
<comment type="caution">
    <text evidence="2">The sequence shown here is derived from an EMBL/GenBank/DDBJ whole genome shotgun (WGS) entry which is preliminary data.</text>
</comment>
<reference evidence="2 3" key="1">
    <citation type="submission" date="2019-01" db="EMBL/GenBank/DDBJ databases">
        <title>Genome sequencing of the rare red list fungi Fomitopsis rosea.</title>
        <authorList>
            <person name="Buettner E."/>
            <person name="Kellner H."/>
        </authorList>
    </citation>
    <scope>NUCLEOTIDE SEQUENCE [LARGE SCALE GENOMIC DNA]</scope>
    <source>
        <strain evidence="2 3">DSM 105464</strain>
    </source>
</reference>
<dbReference type="AlphaFoldDB" id="A0A4Y9XQU0"/>
<sequence>MPSSHAMPELELPNQDVKYALVGYAQEMYKYTLDLWLAAKKRTPQHADGHASSDDDSDESESTLNTPPVPTVPSISASA</sequence>
<evidence type="ECO:0000313" key="2">
    <source>
        <dbReference type="EMBL" id="TFY52456.1"/>
    </source>
</evidence>
<feature type="region of interest" description="Disordered" evidence="1">
    <location>
        <begin position="42"/>
        <end position="79"/>
    </location>
</feature>
<dbReference type="EMBL" id="SEKV01000973">
    <property type="protein sequence ID" value="TFY52456.1"/>
    <property type="molecule type" value="Genomic_DNA"/>
</dbReference>
<evidence type="ECO:0000256" key="1">
    <source>
        <dbReference type="SAM" id="MobiDB-lite"/>
    </source>
</evidence>
<proteinExistence type="predicted"/>
<organism evidence="2 3">
    <name type="scientific">Rhodofomes roseus</name>
    <dbReference type="NCBI Taxonomy" id="34475"/>
    <lineage>
        <taxon>Eukaryota</taxon>
        <taxon>Fungi</taxon>
        <taxon>Dikarya</taxon>
        <taxon>Basidiomycota</taxon>
        <taxon>Agaricomycotina</taxon>
        <taxon>Agaricomycetes</taxon>
        <taxon>Polyporales</taxon>
        <taxon>Rhodofomes</taxon>
    </lineage>
</organism>
<protein>
    <submittedName>
        <fullName evidence="2">Uncharacterized protein</fullName>
    </submittedName>
</protein>
<accession>A0A4Y9XQU0</accession>